<dbReference type="InterPro" id="IPR001810">
    <property type="entry name" value="F-box_dom"/>
</dbReference>
<feature type="compositionally biased region" description="Polar residues" evidence="8">
    <location>
        <begin position="943"/>
        <end position="961"/>
    </location>
</feature>
<dbReference type="InterPro" id="IPR019775">
    <property type="entry name" value="WD40_repeat_CS"/>
</dbReference>
<feature type="domain" description="B box-type" evidence="10">
    <location>
        <begin position="1493"/>
        <end position="1543"/>
    </location>
</feature>
<dbReference type="PANTHER" id="PTHR19849">
    <property type="entry name" value="PHOSPHOLIPASE A-2-ACTIVATING PROTEIN"/>
    <property type="match status" value="1"/>
</dbReference>
<dbReference type="SUPFAM" id="SSF48065">
    <property type="entry name" value="DBL homology domain (DH-domain)"/>
    <property type="match status" value="1"/>
</dbReference>
<dbReference type="Gene3D" id="1.20.900.10">
    <property type="entry name" value="Dbl homology (DH) domain"/>
    <property type="match status" value="1"/>
</dbReference>
<evidence type="ECO:0000259" key="11">
    <source>
        <dbReference type="PROSITE" id="PS50181"/>
    </source>
</evidence>
<dbReference type="PANTHER" id="PTHR19849:SF0">
    <property type="entry name" value="PHOSPHOLIPASE A-2-ACTIVATING PROTEIN"/>
    <property type="match status" value="1"/>
</dbReference>
<evidence type="ECO:0000313" key="13">
    <source>
        <dbReference type="Proteomes" id="UP000241769"/>
    </source>
</evidence>
<dbReference type="InterPro" id="IPR015943">
    <property type="entry name" value="WD40/YVTN_repeat-like_dom_sf"/>
</dbReference>
<feature type="repeat" description="ANK" evidence="4">
    <location>
        <begin position="615"/>
        <end position="647"/>
    </location>
</feature>
<evidence type="ECO:0000256" key="3">
    <source>
        <dbReference type="ARBA" id="ARBA00022737"/>
    </source>
</evidence>
<dbReference type="GO" id="GO:0005737">
    <property type="term" value="C:cytoplasm"/>
    <property type="evidence" value="ECO:0007669"/>
    <property type="project" value="TreeGrafter"/>
</dbReference>
<dbReference type="SMART" id="SM00233">
    <property type="entry name" value="PH"/>
    <property type="match status" value="1"/>
</dbReference>
<dbReference type="InterPro" id="IPR036770">
    <property type="entry name" value="Ankyrin_rpt-contain_sf"/>
</dbReference>
<dbReference type="InterPro" id="IPR000315">
    <property type="entry name" value="Znf_B-box"/>
</dbReference>
<dbReference type="InterPro" id="IPR011011">
    <property type="entry name" value="Znf_FYVE_PHD"/>
</dbReference>
<keyword evidence="4" id="KW-0040">ANK repeat</keyword>
<dbReference type="CDD" id="cd00065">
    <property type="entry name" value="FYVE_like_SF"/>
    <property type="match status" value="1"/>
</dbReference>
<keyword evidence="7" id="KW-0175">Coiled coil</keyword>
<dbReference type="Gene3D" id="1.20.1280.50">
    <property type="match status" value="1"/>
</dbReference>
<dbReference type="CDD" id="cd00200">
    <property type="entry name" value="WD40"/>
    <property type="match status" value="1"/>
</dbReference>
<evidence type="ECO:0000256" key="4">
    <source>
        <dbReference type="PROSITE-ProRule" id="PRU00023"/>
    </source>
</evidence>
<comment type="caution">
    <text evidence="12">The sequence shown here is derived from an EMBL/GenBank/DDBJ whole genome shotgun (WGS) entry which is preliminary data.</text>
</comment>
<dbReference type="InterPro" id="IPR011993">
    <property type="entry name" value="PH-like_dom_sf"/>
</dbReference>
<dbReference type="EMBL" id="MDYQ01000131">
    <property type="protein sequence ID" value="PRP81044.1"/>
    <property type="molecule type" value="Genomic_DNA"/>
</dbReference>
<dbReference type="PROSITE" id="PS00678">
    <property type="entry name" value="WD_REPEATS_1"/>
    <property type="match status" value="1"/>
</dbReference>
<dbReference type="InParanoid" id="A0A2P6NAR2"/>
<dbReference type="InterPro" id="IPR036322">
    <property type="entry name" value="WD40_repeat_dom_sf"/>
</dbReference>
<dbReference type="PROSITE" id="PS50082">
    <property type="entry name" value="WD_REPEATS_2"/>
    <property type="match status" value="5"/>
</dbReference>
<dbReference type="SUPFAM" id="SSF48403">
    <property type="entry name" value="Ankyrin repeat"/>
    <property type="match status" value="1"/>
</dbReference>
<dbReference type="PROSITE" id="PS50294">
    <property type="entry name" value="WD_REPEATS_REGION"/>
    <property type="match status" value="3"/>
</dbReference>
<feature type="region of interest" description="Disordered" evidence="8">
    <location>
        <begin position="836"/>
        <end position="971"/>
    </location>
</feature>
<feature type="repeat" description="WD" evidence="6">
    <location>
        <begin position="1632"/>
        <end position="1672"/>
    </location>
</feature>
<reference evidence="12 13" key="1">
    <citation type="journal article" date="2018" name="Genome Biol. Evol.">
        <title>Multiple Roots of Fruiting Body Formation in Amoebozoa.</title>
        <authorList>
            <person name="Hillmann F."/>
            <person name="Forbes G."/>
            <person name="Novohradska S."/>
            <person name="Ferling I."/>
            <person name="Riege K."/>
            <person name="Groth M."/>
            <person name="Westermann M."/>
            <person name="Marz M."/>
            <person name="Spaller T."/>
            <person name="Winckler T."/>
            <person name="Schaap P."/>
            <person name="Glockner G."/>
        </authorList>
    </citation>
    <scope>NUCLEOTIDE SEQUENCE [LARGE SCALE GENOMIC DNA]</scope>
    <source>
        <strain evidence="12 13">Jena</strain>
    </source>
</reference>
<dbReference type="PROSITE" id="PS50181">
    <property type="entry name" value="FBOX"/>
    <property type="match status" value="1"/>
</dbReference>
<evidence type="ECO:0000259" key="10">
    <source>
        <dbReference type="PROSITE" id="PS50119"/>
    </source>
</evidence>
<keyword evidence="5" id="KW-0862">Zinc</keyword>
<dbReference type="Gene3D" id="2.130.10.10">
    <property type="entry name" value="YVTN repeat-like/Quinoprotein amine dehydrogenase"/>
    <property type="match status" value="2"/>
</dbReference>
<dbReference type="STRING" id="1890364.A0A2P6NAR2"/>
<gene>
    <name evidence="12" type="ORF">PROFUN_11122</name>
</gene>
<dbReference type="SMART" id="SM00320">
    <property type="entry name" value="WD40"/>
    <property type="match status" value="7"/>
</dbReference>
<dbReference type="PRINTS" id="PR00320">
    <property type="entry name" value="GPROTEINBRPT"/>
</dbReference>
<sequence length="1908" mass="212349">MVVKAADVNTVTDCAMDKPSRTSASTYDTEEDASEPSDKVESKGAKRLNKLVGIPHISPCDPDRLQQHVSSSENLTNSVFSNSDNDEEFDEEGSEDERPAGMATLRRAKFKQQQQQHNTEDGSGSASDSETFLDTPRSEFSPNGALSPLSRSAVQNRGVAKDETIEEQSMEESEDSAQEDSETEESEGEASSSSEEEESMEGLKEKYREKRETVRALQIKMKKLLTNISSYRQVMEYEKATWEQKLQAEKEQSIQKSTQLQEQIDHLQRENEDFERQVQEISDEFEQQLQQLEDARLQAEEDKRVKHRENIENLQTLIKELTYIEEVNQELTNENAAEKVKVVELTEELELSKKVIQQMEIKMERQQEEFKSANMDRGSSTVNLNIDTSAPGSEQIATLAQQLVEERKKMESIGLLLSQIRSIALPSSGATSAEDELYKQIQAERELHEATKKQLETERARAAADKETIAKQNKRIQNLGNYRNYTLDQGKEQGSVSNFDIPAYVYVPKQPLMGTISRRTLNHAPSAARIAFSATAESEGINSVFQPPPTGGPELDIQRMKAAHLTGLKSKKSKPTLSDVERTSIFFECVDNNNPEEMNKMIKKNKNIVNSTTEGGKTALHRACILGHQSIVKLLLNNNADPNVMDEGQWSPLHCAANCEVDNTEVLKLLLFRKSLPGSRTAQVGVTNSDGNLPLHYYARSKFFNPEVFQALATRETVNRQNLFGEAPMHQCVIADREKGADILFKMNADLNLTTVKGETPLHWASRAGKVRMIRWLMDRGAVLDMAGEAGTPLAVAADEVTRREILECVAYQEAMKLNKDTSAVSAAAASQGVVTPVEPSKQHVLKQEKKRNRRSMMPNAFEKMFSSVDEDPSSSSHRMSNTFSPPNSAPGAFLDLTVNEEGSTSHSSSSYELSHPTERTRNQRAVTIGGGETSPKVPMHHTVSSASGRTMAKSFSNSHASGPELSREASFSRFGSVRGRVGDFKPNMMPLSSSQISQIEKTAKENPEQLVLIQAASRRFLAMRTKKELTNALIVRESSVKKLREIESRFVKGMALLIVNFVNPVRKNNNINKKVKESLGKLLDDIDALHELSKNTMEQLSQKLDNVSFGNHIRVGEIYVSQSPKLVKIMTKYSQDYYEILPSVLDDQVLMGKLMKSIGDQIIALPMLYELLHEPMTYDSQLTNALKTLGKATPPDHRDRKSLKTVLIRLESLHNVMIGHHEEYNQQKAVTRVLAKFTQVPGPINAPGRHLVKEGGLLCSIRGMKKRVTVVLFTDSILIGRHKEVNKFLDHIMLKAESEVHPIVEKRKGDHGFQIIAKPGDSTTFYCRMDAERDDWVSAVKGVIDKLVFAWRQPKKGAGLDTSAMSDAKEIVALTSLSEMKGISSAAMSLSRNSSRRASLNSGQPPMVSSVSSSTSVGLSPSNVSIPSSPTMRASNSKDFNSEVVKALKESGSSGSSANLLIISPRSHAVRNVTMDAKTIANSEMLSVLSQEACLICYSPFDRNREKFICRRCGNAVCPSCSLKREHGRVCTSCKEHNRESISFLELPELIIVHILTFVDIHELGAVFSTCRQLSKLGENSQAWRIFWMRKGWKARPEDSSLAVSNPSYWKMRCQVESKWMSPDVPPMVPLGGHLGKVTCFSRIEDNLMISGSYDRTLRLWDVKEGFAMNVYKGHTESIRAVSLNTANRLIFSASDNHLKIWSLDTAKITSNIKIHSDPISCLVYIAEKNIIITGSSDRTVKVIDAKSLRTIKTISGHKHGINCLHYQKNTLAVGSKESIHVYDLSLLDKISTVLRGIPNTVVNAVATEGDTIISGSSDGQIRFYERHQPTSILEGHRGEISCMQHDENKIVSGSEDGIVCVWSMQKRAMVKTIEIADKQLDCLAFNAGGRLATGHSDGVVRLWKLV</sequence>
<evidence type="ECO:0000256" key="6">
    <source>
        <dbReference type="PROSITE-ProRule" id="PRU00221"/>
    </source>
</evidence>
<dbReference type="PROSITE" id="PS50010">
    <property type="entry name" value="DH_2"/>
    <property type="match status" value="1"/>
</dbReference>
<proteinExistence type="predicted"/>
<accession>A0A2P6NAR2</accession>
<dbReference type="GO" id="GO:0043130">
    <property type="term" value="F:ubiquitin binding"/>
    <property type="evidence" value="ECO:0007669"/>
    <property type="project" value="TreeGrafter"/>
</dbReference>
<dbReference type="Pfam" id="PF12796">
    <property type="entry name" value="Ank_2"/>
    <property type="match status" value="1"/>
</dbReference>
<dbReference type="PROSITE" id="PS50088">
    <property type="entry name" value="ANK_REPEAT"/>
    <property type="match status" value="2"/>
</dbReference>
<dbReference type="InterPro" id="IPR035899">
    <property type="entry name" value="DBL_dom_sf"/>
</dbReference>
<dbReference type="Gene3D" id="1.25.40.20">
    <property type="entry name" value="Ankyrin repeat-containing domain"/>
    <property type="match status" value="2"/>
</dbReference>
<protein>
    <submittedName>
        <fullName evidence="12">WD40 repeat-containing protein</fullName>
    </submittedName>
</protein>
<keyword evidence="1" id="KW-0963">Cytoplasm</keyword>
<dbReference type="SMART" id="SM00248">
    <property type="entry name" value="ANK"/>
    <property type="match status" value="6"/>
</dbReference>
<dbReference type="GO" id="GO:0010992">
    <property type="term" value="P:ubiquitin recycling"/>
    <property type="evidence" value="ECO:0007669"/>
    <property type="project" value="TreeGrafter"/>
</dbReference>
<evidence type="ECO:0000256" key="1">
    <source>
        <dbReference type="ARBA" id="ARBA00022490"/>
    </source>
</evidence>
<feature type="repeat" description="WD" evidence="6">
    <location>
        <begin position="1673"/>
        <end position="1713"/>
    </location>
</feature>
<evidence type="ECO:0000259" key="9">
    <source>
        <dbReference type="PROSITE" id="PS50010"/>
    </source>
</evidence>
<feature type="region of interest" description="Disordered" evidence="8">
    <location>
        <begin position="1395"/>
        <end position="1438"/>
    </location>
</feature>
<feature type="domain" description="F-box" evidence="11">
    <location>
        <begin position="1542"/>
        <end position="1588"/>
    </location>
</feature>
<feature type="compositionally biased region" description="Low complexity" evidence="8">
    <location>
        <begin position="1395"/>
        <end position="1426"/>
    </location>
</feature>
<feature type="compositionally biased region" description="Acidic residues" evidence="8">
    <location>
        <begin position="164"/>
        <end position="200"/>
    </location>
</feature>
<keyword evidence="5" id="KW-0863">Zinc-finger</keyword>
<dbReference type="InterPro" id="IPR000219">
    <property type="entry name" value="DH_dom"/>
</dbReference>
<evidence type="ECO:0000256" key="5">
    <source>
        <dbReference type="PROSITE-ProRule" id="PRU00024"/>
    </source>
</evidence>
<feature type="compositionally biased region" description="Polar residues" evidence="8">
    <location>
        <begin position="111"/>
        <end position="132"/>
    </location>
</feature>
<dbReference type="CDD" id="cd09917">
    <property type="entry name" value="F-box_SF"/>
    <property type="match status" value="1"/>
</dbReference>
<name>A0A2P6NAR2_9EUKA</name>
<dbReference type="GO" id="GO:0005085">
    <property type="term" value="F:guanyl-nucleotide exchange factor activity"/>
    <property type="evidence" value="ECO:0007669"/>
    <property type="project" value="InterPro"/>
</dbReference>
<dbReference type="SUPFAM" id="SSF50978">
    <property type="entry name" value="WD40 repeat-like"/>
    <property type="match status" value="1"/>
</dbReference>
<dbReference type="SUPFAM" id="SSF50729">
    <property type="entry name" value="PH domain-like"/>
    <property type="match status" value="1"/>
</dbReference>
<dbReference type="GO" id="GO:0008270">
    <property type="term" value="F:zinc ion binding"/>
    <property type="evidence" value="ECO:0007669"/>
    <property type="project" value="UniProtKB-KW"/>
</dbReference>
<feature type="compositionally biased region" description="Polar residues" evidence="8">
    <location>
        <begin position="1427"/>
        <end position="1438"/>
    </location>
</feature>
<keyword evidence="2 6" id="KW-0853">WD repeat</keyword>
<dbReference type="Gene3D" id="2.30.29.30">
    <property type="entry name" value="Pleckstrin-homology domain (PH domain)/Phosphotyrosine-binding domain (PTB)"/>
    <property type="match status" value="1"/>
</dbReference>
<keyword evidence="3" id="KW-0677">Repeat</keyword>
<feature type="compositionally biased region" description="Polar residues" evidence="8">
    <location>
        <begin position="878"/>
        <end position="887"/>
    </location>
</feature>
<evidence type="ECO:0000256" key="8">
    <source>
        <dbReference type="SAM" id="MobiDB-lite"/>
    </source>
</evidence>
<keyword evidence="5" id="KW-0479">Metal-binding</keyword>
<feature type="repeat" description="WD" evidence="6">
    <location>
        <begin position="1893"/>
        <end position="1908"/>
    </location>
</feature>
<dbReference type="InterPro" id="IPR001680">
    <property type="entry name" value="WD40_rpt"/>
</dbReference>
<feature type="repeat" description="WD" evidence="6">
    <location>
        <begin position="1714"/>
        <end position="1755"/>
    </location>
</feature>
<dbReference type="Proteomes" id="UP000241769">
    <property type="component" value="Unassembled WGS sequence"/>
</dbReference>
<dbReference type="Pfam" id="PF13637">
    <property type="entry name" value="Ank_4"/>
    <property type="match status" value="1"/>
</dbReference>
<dbReference type="InterPro" id="IPR036047">
    <property type="entry name" value="F-box-like_dom_sf"/>
</dbReference>
<dbReference type="InterPro" id="IPR020472">
    <property type="entry name" value="WD40_PAC1"/>
</dbReference>
<dbReference type="PROSITE" id="PS50297">
    <property type="entry name" value="ANK_REP_REGION"/>
    <property type="match status" value="2"/>
</dbReference>
<feature type="compositionally biased region" description="Polar residues" evidence="8">
    <location>
        <begin position="67"/>
        <end position="79"/>
    </location>
</feature>
<dbReference type="GO" id="GO:0043161">
    <property type="term" value="P:proteasome-mediated ubiquitin-dependent protein catabolic process"/>
    <property type="evidence" value="ECO:0007669"/>
    <property type="project" value="TreeGrafter"/>
</dbReference>
<dbReference type="InterPro" id="IPR001849">
    <property type="entry name" value="PH_domain"/>
</dbReference>
<feature type="repeat" description="ANK" evidence="4">
    <location>
        <begin position="757"/>
        <end position="789"/>
    </location>
</feature>
<feature type="compositionally biased region" description="Low complexity" evidence="8">
    <location>
        <begin position="901"/>
        <end position="915"/>
    </location>
</feature>
<dbReference type="PROSITE" id="PS50119">
    <property type="entry name" value="ZF_BBOX"/>
    <property type="match status" value="1"/>
</dbReference>
<feature type="region of interest" description="Disordered" evidence="8">
    <location>
        <begin position="1"/>
        <end position="207"/>
    </location>
</feature>
<feature type="compositionally biased region" description="Acidic residues" evidence="8">
    <location>
        <begin position="84"/>
        <end position="95"/>
    </location>
</feature>
<evidence type="ECO:0000313" key="12">
    <source>
        <dbReference type="EMBL" id="PRP81044.1"/>
    </source>
</evidence>
<feature type="repeat" description="WD" evidence="6">
    <location>
        <begin position="1835"/>
        <end position="1874"/>
    </location>
</feature>
<dbReference type="Pfam" id="PF00400">
    <property type="entry name" value="WD40"/>
    <property type="match status" value="6"/>
</dbReference>
<organism evidence="12 13">
    <name type="scientific">Planoprotostelium fungivorum</name>
    <dbReference type="NCBI Taxonomy" id="1890364"/>
    <lineage>
        <taxon>Eukaryota</taxon>
        <taxon>Amoebozoa</taxon>
        <taxon>Evosea</taxon>
        <taxon>Variosea</taxon>
        <taxon>Cavosteliida</taxon>
        <taxon>Cavosteliaceae</taxon>
        <taxon>Planoprotostelium</taxon>
    </lineage>
</organism>
<dbReference type="InterPro" id="IPR002110">
    <property type="entry name" value="Ankyrin_rpt"/>
</dbReference>
<dbReference type="GO" id="GO:0005634">
    <property type="term" value="C:nucleus"/>
    <property type="evidence" value="ECO:0007669"/>
    <property type="project" value="TreeGrafter"/>
</dbReference>
<feature type="domain" description="DH" evidence="9">
    <location>
        <begin position="1036"/>
        <end position="1214"/>
    </location>
</feature>
<evidence type="ECO:0000256" key="2">
    <source>
        <dbReference type="ARBA" id="ARBA00022574"/>
    </source>
</evidence>
<evidence type="ECO:0000256" key="7">
    <source>
        <dbReference type="SAM" id="Coils"/>
    </source>
</evidence>
<keyword evidence="13" id="KW-1185">Reference proteome</keyword>
<feature type="coiled-coil region" evidence="7">
    <location>
        <begin position="438"/>
        <end position="472"/>
    </location>
</feature>
<dbReference type="SUPFAM" id="SSF57903">
    <property type="entry name" value="FYVE/PHD zinc finger"/>
    <property type="match status" value="1"/>
</dbReference>
<dbReference type="SUPFAM" id="SSF81383">
    <property type="entry name" value="F-box domain"/>
    <property type="match status" value="1"/>
</dbReference>